<name>A0ABT1H7T2_9NOCA</name>
<accession>A0ABT1H7T2</accession>
<protein>
    <recommendedName>
        <fullName evidence="4">Primosomal protein</fullName>
    </recommendedName>
</protein>
<organism evidence="2 3">
    <name type="scientific">Williamsia maris</name>
    <dbReference type="NCBI Taxonomy" id="72806"/>
    <lineage>
        <taxon>Bacteria</taxon>
        <taxon>Bacillati</taxon>
        <taxon>Actinomycetota</taxon>
        <taxon>Actinomycetes</taxon>
        <taxon>Mycobacteriales</taxon>
        <taxon>Nocardiaceae</taxon>
        <taxon>Williamsia</taxon>
    </lineage>
</organism>
<dbReference type="RefSeq" id="WP_253659403.1">
    <property type="nucleotide sequence ID" value="NZ_BAAAJQ010000001.1"/>
</dbReference>
<proteinExistence type="predicted"/>
<reference evidence="2 3" key="1">
    <citation type="submission" date="2022-06" db="EMBL/GenBank/DDBJ databases">
        <title>Genomic Encyclopedia of Archaeal and Bacterial Type Strains, Phase II (KMG-II): from individual species to whole genera.</title>
        <authorList>
            <person name="Goeker M."/>
        </authorList>
    </citation>
    <scope>NUCLEOTIDE SEQUENCE [LARGE SCALE GENOMIC DNA]</scope>
    <source>
        <strain evidence="2 3">DSM 44693</strain>
    </source>
</reference>
<feature type="compositionally biased region" description="Acidic residues" evidence="1">
    <location>
        <begin position="202"/>
        <end position="214"/>
    </location>
</feature>
<evidence type="ECO:0000256" key="1">
    <source>
        <dbReference type="SAM" id="MobiDB-lite"/>
    </source>
</evidence>
<gene>
    <name evidence="2" type="ORF">LX13_000134</name>
</gene>
<comment type="caution">
    <text evidence="2">The sequence shown here is derived from an EMBL/GenBank/DDBJ whole genome shotgun (WGS) entry which is preliminary data.</text>
</comment>
<evidence type="ECO:0000313" key="2">
    <source>
        <dbReference type="EMBL" id="MCP2174327.1"/>
    </source>
</evidence>
<feature type="region of interest" description="Disordered" evidence="1">
    <location>
        <begin position="194"/>
        <end position="249"/>
    </location>
</feature>
<evidence type="ECO:0008006" key="4">
    <source>
        <dbReference type="Google" id="ProtNLM"/>
    </source>
</evidence>
<dbReference type="EMBL" id="JAMTCJ010000001">
    <property type="protein sequence ID" value="MCP2174327.1"/>
    <property type="molecule type" value="Genomic_DNA"/>
</dbReference>
<evidence type="ECO:0000313" key="3">
    <source>
        <dbReference type="Proteomes" id="UP001206895"/>
    </source>
</evidence>
<feature type="compositionally biased region" description="Acidic residues" evidence="1">
    <location>
        <begin position="226"/>
        <end position="249"/>
    </location>
</feature>
<sequence length="429" mass="46872">MAGDIVPIELGLTDGNAFTLWAPRWREGDDEWEAFLGLDEDLYGFPGVAELVAFIRNNDDNDLVEHPAWETVVGLKAEELVPAEDKSYDLIGVPELASEDPTPEVIAELEDVLEIVRIIGEVCELATVTKFFNGNPILGAVTTGTRNFIGKEGQELWGRIGGLIDKHWDDVVDAIDDVISTPDVDATAVTTAEAELEAAASAEDEDEPDDDDIEIVGTGTESTPADADDTDDDDDDDEADEDDDDLEDDFWAGVGIDPIRIVTDAAEYLTLRCYLGDDPIFLGRNGKIFVFTSERALTRFIADHDDHELSEVSTFEEVRVAATDGSLEVDVFDENVYVFPGLAADIADGPRRIDRKQLELAVELLNDAADFADDDSVSEALGSTTPLGFFVSYAVNPDPKRLAPSGPFDNESEAWRALVHELEGRLTKK</sequence>
<keyword evidence="3" id="KW-1185">Reference proteome</keyword>
<dbReference type="Proteomes" id="UP001206895">
    <property type="component" value="Unassembled WGS sequence"/>
</dbReference>